<sequence>MKNEVLVPVFTASIPADLEPGNLYISMRYETAVHLCACGCHTKVVTPFGRHDWTLTFDGTVSLHPSVGNGQQPCRSHYNVRNDRVEWLPRISKRATQLASNRDRTAHTQQPTPLPPKPWWRRIWDRITGGQTATEKPG</sequence>
<protein>
    <submittedName>
        <fullName evidence="2">Uncharacterized protein</fullName>
    </submittedName>
</protein>
<evidence type="ECO:0000313" key="3">
    <source>
        <dbReference type="Proteomes" id="UP000257451"/>
    </source>
</evidence>
<dbReference type="RefSeq" id="WP_117433267.1">
    <property type="nucleotide sequence ID" value="NZ_PEDF01000185.1"/>
</dbReference>
<dbReference type="Proteomes" id="UP000257451">
    <property type="component" value="Unassembled WGS sequence"/>
</dbReference>
<accession>A0A3E2MPM3</accession>
<feature type="region of interest" description="Disordered" evidence="1">
    <location>
        <begin position="96"/>
        <end position="119"/>
    </location>
</feature>
<proteinExistence type="predicted"/>
<organism evidence="2 3">
    <name type="scientific">Mycobacterium marinum</name>
    <dbReference type="NCBI Taxonomy" id="1781"/>
    <lineage>
        <taxon>Bacteria</taxon>
        <taxon>Bacillati</taxon>
        <taxon>Actinomycetota</taxon>
        <taxon>Actinomycetes</taxon>
        <taxon>Mycobacteriales</taxon>
        <taxon>Mycobacteriaceae</taxon>
        <taxon>Mycobacterium</taxon>
        <taxon>Mycobacterium ulcerans group</taxon>
    </lineage>
</organism>
<evidence type="ECO:0000313" key="2">
    <source>
        <dbReference type="EMBL" id="RFZ34008.1"/>
    </source>
</evidence>
<evidence type="ECO:0000256" key="1">
    <source>
        <dbReference type="SAM" id="MobiDB-lite"/>
    </source>
</evidence>
<comment type="caution">
    <text evidence="2">The sequence shown here is derived from an EMBL/GenBank/DDBJ whole genome shotgun (WGS) entry which is preliminary data.</text>
</comment>
<reference evidence="2 3" key="1">
    <citation type="journal article" date="2018" name="Sci. Rep.">
        <title>Extensive genomic diversity among Mycobacterium marinum strains revealed by whole genome sequencing.</title>
        <authorList>
            <person name="Das S."/>
            <person name="Pettersson B.M."/>
            <person name="Behra P.R."/>
            <person name="Mallick A."/>
            <person name="Cheramie M."/>
            <person name="Ramesh M."/>
            <person name="Shirreff L."/>
            <person name="DuCote T."/>
            <person name="Dasgupta S."/>
            <person name="Ennis D.G."/>
            <person name="Kirsebom L.A."/>
        </authorList>
    </citation>
    <scope>NUCLEOTIDE SEQUENCE [LARGE SCALE GENOMIC DNA]</scope>
    <source>
        <strain evidence="2 3">Davis1</strain>
    </source>
</reference>
<gene>
    <name evidence="2" type="ORF">DAVIS_04837</name>
</gene>
<dbReference type="AlphaFoldDB" id="A0A3E2MPM3"/>
<dbReference type="Pfam" id="PF20137">
    <property type="entry name" value="BubE"/>
    <property type="match status" value="1"/>
</dbReference>
<dbReference type="InterPro" id="IPR045384">
    <property type="entry name" value="DUF6527"/>
</dbReference>
<dbReference type="EMBL" id="PEDF01000185">
    <property type="protein sequence ID" value="RFZ34008.1"/>
    <property type="molecule type" value="Genomic_DNA"/>
</dbReference>
<name>A0A3E2MPM3_MYCMR</name>